<dbReference type="EMBL" id="CP104562">
    <property type="protein sequence ID" value="UXH80657.1"/>
    <property type="molecule type" value="Genomic_DNA"/>
</dbReference>
<keyword evidence="3" id="KW-1185">Reference proteome</keyword>
<dbReference type="Proteomes" id="UP001064933">
    <property type="component" value="Chromosome"/>
</dbReference>
<protein>
    <recommendedName>
        <fullName evidence="1">Beta-ketoacyl synthase-like N-terminal domain-containing protein</fullName>
    </recommendedName>
</protein>
<dbReference type="RefSeq" id="WP_261760474.1">
    <property type="nucleotide sequence ID" value="NZ_CP104562.2"/>
</dbReference>
<evidence type="ECO:0000259" key="1">
    <source>
        <dbReference type="Pfam" id="PF00109"/>
    </source>
</evidence>
<proteinExistence type="predicted"/>
<feature type="domain" description="Beta-ketoacyl synthase-like N-terminal" evidence="1">
    <location>
        <begin position="134"/>
        <end position="200"/>
    </location>
</feature>
<reference evidence="2" key="1">
    <citation type="submission" date="2022-10" db="EMBL/GenBank/DDBJ databases">
        <title>Characterization and whole genome sequencing of a new Roseateles species, isolated from fresh water.</title>
        <authorList>
            <person name="Guliayeva D.Y."/>
            <person name="Akhremchuk A.E."/>
            <person name="Sikolenko M.A."/>
            <person name="Valentovich L.N."/>
            <person name="Sidarenka A.V."/>
        </authorList>
    </citation>
    <scope>NUCLEOTIDE SEQUENCE</scope>
    <source>
        <strain evidence="2">BIM B-1768</strain>
    </source>
</reference>
<organism evidence="2 3">
    <name type="scientific">Roseateles amylovorans</name>
    <dbReference type="NCBI Taxonomy" id="2978473"/>
    <lineage>
        <taxon>Bacteria</taxon>
        <taxon>Pseudomonadati</taxon>
        <taxon>Pseudomonadota</taxon>
        <taxon>Betaproteobacteria</taxon>
        <taxon>Burkholderiales</taxon>
        <taxon>Sphaerotilaceae</taxon>
        <taxon>Roseateles</taxon>
    </lineage>
</organism>
<dbReference type="InterPro" id="IPR014030">
    <property type="entry name" value="Ketoacyl_synth_N"/>
</dbReference>
<dbReference type="Pfam" id="PF00109">
    <property type="entry name" value="ketoacyl-synt"/>
    <property type="match status" value="1"/>
</dbReference>
<dbReference type="Gene3D" id="3.40.47.10">
    <property type="match status" value="1"/>
</dbReference>
<sequence>MSGLWLRASGMVTALGYNAPASLAALRAGVSGVRTRLWADEEGGEPYACAQVSLPQRWAGVALLADLLSPAVLECLQAMEGVSLTDIPLLVGVSEPDRPGRPGRLEQELLGAVADRLEARLHPDSAVFPFGQAGAAQAIALGQALIQAGRADHILVAGVDSYLHRDTLSRYDQQRRLLCTGNSNGFLPGEAASAVLLSRSAGDDARTLRIVGLGQSMEHATIDSTEPLLGQGLTQAVRTALAAAGMSLSEIAFRLTDLSGEHYKFKEAMFIPMRLDRGERSTPLALWHPIEYLGEIGAAILPCLLSWADHAIRWGYAPGPRALCHVGSDHGHRAALVLQHG</sequence>
<evidence type="ECO:0000313" key="3">
    <source>
        <dbReference type="Proteomes" id="UP001064933"/>
    </source>
</evidence>
<gene>
    <name evidence="2" type="ORF">N4261_12590</name>
</gene>
<accession>A0ABY6B744</accession>
<dbReference type="NCBIfam" id="NF004798">
    <property type="entry name" value="PRK06147.1"/>
    <property type="match status" value="1"/>
</dbReference>
<dbReference type="SUPFAM" id="SSF53901">
    <property type="entry name" value="Thiolase-like"/>
    <property type="match status" value="1"/>
</dbReference>
<name>A0ABY6B744_9BURK</name>
<evidence type="ECO:0000313" key="2">
    <source>
        <dbReference type="EMBL" id="UXH80657.1"/>
    </source>
</evidence>
<dbReference type="InterPro" id="IPR016039">
    <property type="entry name" value="Thiolase-like"/>
</dbReference>